<evidence type="ECO:0000256" key="1">
    <source>
        <dbReference type="SAM" id="MobiDB-lite"/>
    </source>
</evidence>
<dbReference type="RefSeq" id="XP_013340659.1">
    <property type="nucleotide sequence ID" value="XM_013485205.1"/>
</dbReference>
<feature type="compositionally biased region" description="Basic and acidic residues" evidence="1">
    <location>
        <begin position="1"/>
        <end position="21"/>
    </location>
</feature>
<sequence>MAVRQTTEDSCHVPEEAHEWAQTHGATFGPAQSTLVHFTNPKRAKLHASHLLLRPCLIEDGPG</sequence>
<feature type="region of interest" description="Disordered" evidence="1">
    <location>
        <begin position="1"/>
        <end position="22"/>
    </location>
</feature>
<evidence type="ECO:0000313" key="2">
    <source>
        <dbReference type="EMBL" id="KEQ92124.1"/>
    </source>
</evidence>
<dbReference type="HOGENOM" id="CLU_2885414_0_0_1"/>
<dbReference type="AlphaFoldDB" id="A0A074Y851"/>
<reference evidence="2 3" key="1">
    <citation type="journal article" date="2014" name="BMC Genomics">
        <title>Genome sequencing of four Aureobasidium pullulans varieties: biotechnological potential, stress tolerance, and description of new species.</title>
        <authorList>
            <person name="Gostin Ar C."/>
            <person name="Ohm R.A."/>
            <person name="Kogej T."/>
            <person name="Sonjak S."/>
            <person name="Turk M."/>
            <person name="Zajc J."/>
            <person name="Zalar P."/>
            <person name="Grube M."/>
            <person name="Sun H."/>
            <person name="Han J."/>
            <person name="Sharma A."/>
            <person name="Chiniquy J."/>
            <person name="Ngan C.Y."/>
            <person name="Lipzen A."/>
            <person name="Barry K."/>
            <person name="Grigoriev I.V."/>
            <person name="Gunde-Cimerman N."/>
        </authorList>
    </citation>
    <scope>NUCLEOTIDE SEQUENCE [LARGE SCALE GENOMIC DNA]</scope>
    <source>
        <strain evidence="2 3">EXF-2481</strain>
    </source>
</reference>
<organism evidence="2 3">
    <name type="scientific">Aureobasidium subglaciale (strain EXF-2481)</name>
    <name type="common">Aureobasidium pullulans var. subglaciale</name>
    <dbReference type="NCBI Taxonomy" id="1043005"/>
    <lineage>
        <taxon>Eukaryota</taxon>
        <taxon>Fungi</taxon>
        <taxon>Dikarya</taxon>
        <taxon>Ascomycota</taxon>
        <taxon>Pezizomycotina</taxon>
        <taxon>Dothideomycetes</taxon>
        <taxon>Dothideomycetidae</taxon>
        <taxon>Dothideales</taxon>
        <taxon>Saccotheciaceae</taxon>
        <taxon>Aureobasidium</taxon>
    </lineage>
</organism>
<keyword evidence="3" id="KW-1185">Reference proteome</keyword>
<gene>
    <name evidence="2" type="ORF">AUEXF2481DRAFT_43223</name>
</gene>
<dbReference type="Proteomes" id="UP000030641">
    <property type="component" value="Unassembled WGS sequence"/>
</dbReference>
<proteinExistence type="predicted"/>
<accession>A0A074Y851</accession>
<protein>
    <submittedName>
        <fullName evidence="2">Uncharacterized protein</fullName>
    </submittedName>
</protein>
<name>A0A074Y851_AURSE</name>
<dbReference type="GeneID" id="25367355"/>
<dbReference type="EMBL" id="KL584772">
    <property type="protein sequence ID" value="KEQ92124.1"/>
    <property type="molecule type" value="Genomic_DNA"/>
</dbReference>
<dbReference type="InParanoid" id="A0A074Y851"/>
<evidence type="ECO:0000313" key="3">
    <source>
        <dbReference type="Proteomes" id="UP000030641"/>
    </source>
</evidence>